<dbReference type="InterPro" id="IPR038765">
    <property type="entry name" value="Papain-like_cys_pep_sf"/>
</dbReference>
<dbReference type="EnsemblMetazoa" id="G21833.2">
    <property type="protein sequence ID" value="G21833.2:cds"/>
    <property type="gene ID" value="G21833"/>
</dbReference>
<name>A0A8W8K2C9_MAGGI</name>
<evidence type="ECO:0000256" key="14">
    <source>
        <dbReference type="SAM" id="SignalP"/>
    </source>
</evidence>
<dbReference type="PROSITE" id="PS50068">
    <property type="entry name" value="LDLRA_2"/>
    <property type="match status" value="1"/>
</dbReference>
<comment type="catalytic activity">
    <reaction evidence="1">
        <text>Release of C-terminal amino acid residues with broad specificity, but lacks action on C-terminal proline. Shows weak endopeptidase activity.</text>
        <dbReference type="EC" id="3.4.18.1"/>
    </reaction>
</comment>
<feature type="region of interest" description="Disordered" evidence="12">
    <location>
        <begin position="339"/>
        <end position="394"/>
    </location>
</feature>
<dbReference type="InterPro" id="IPR013128">
    <property type="entry name" value="Peptidase_C1A"/>
</dbReference>
<dbReference type="AlphaFoldDB" id="A0A8W8K2C9"/>
<dbReference type="SMART" id="SM00645">
    <property type="entry name" value="Pept_C1"/>
    <property type="match status" value="1"/>
</dbReference>
<feature type="region of interest" description="Disordered" evidence="12">
    <location>
        <begin position="295"/>
        <end position="326"/>
    </location>
</feature>
<evidence type="ECO:0000256" key="13">
    <source>
        <dbReference type="SAM" id="Phobius"/>
    </source>
</evidence>
<feature type="domain" description="Peptidase C1A papain C-terminal" evidence="15">
    <location>
        <begin position="560"/>
        <end position="793"/>
    </location>
</feature>
<dbReference type="Gene3D" id="3.90.70.10">
    <property type="entry name" value="Cysteine proteinases"/>
    <property type="match status" value="1"/>
</dbReference>
<comment type="caution">
    <text evidence="11">Lacks conserved residue(s) required for the propagation of feature annotation.</text>
</comment>
<dbReference type="InterPro" id="IPR000668">
    <property type="entry name" value="Peptidase_C1A_C"/>
</dbReference>
<keyword evidence="13" id="KW-0812">Transmembrane</keyword>
<accession>A0A8W8K2C9</accession>
<keyword evidence="9 11" id="KW-1015">Disulfide bond</keyword>
<organism evidence="16 17">
    <name type="scientific">Magallana gigas</name>
    <name type="common">Pacific oyster</name>
    <name type="synonym">Crassostrea gigas</name>
    <dbReference type="NCBI Taxonomy" id="29159"/>
    <lineage>
        <taxon>Eukaryota</taxon>
        <taxon>Metazoa</taxon>
        <taxon>Spiralia</taxon>
        <taxon>Lophotrochozoa</taxon>
        <taxon>Mollusca</taxon>
        <taxon>Bivalvia</taxon>
        <taxon>Autobranchia</taxon>
        <taxon>Pteriomorphia</taxon>
        <taxon>Ostreida</taxon>
        <taxon>Ostreoidea</taxon>
        <taxon>Ostreidae</taxon>
        <taxon>Magallana</taxon>
    </lineage>
</organism>
<dbReference type="CDD" id="cd00112">
    <property type="entry name" value="LDLa"/>
    <property type="match status" value="1"/>
</dbReference>
<reference evidence="16" key="1">
    <citation type="submission" date="2022-08" db="UniProtKB">
        <authorList>
            <consortium name="EnsemblMetazoa"/>
        </authorList>
    </citation>
    <scope>IDENTIFICATION</scope>
    <source>
        <strain evidence="16">05x7-T-G4-1.051#20</strain>
    </source>
</reference>
<keyword evidence="17" id="KW-1185">Reference proteome</keyword>
<dbReference type="CDD" id="cd02698">
    <property type="entry name" value="Peptidase_C1A_CathepsinX"/>
    <property type="match status" value="1"/>
</dbReference>
<evidence type="ECO:0000256" key="1">
    <source>
        <dbReference type="ARBA" id="ARBA00001594"/>
    </source>
</evidence>
<dbReference type="Gene3D" id="4.10.400.10">
    <property type="entry name" value="Low-density Lipoprotein Receptor"/>
    <property type="match status" value="1"/>
</dbReference>
<proteinExistence type="inferred from homology"/>
<dbReference type="GO" id="GO:0016807">
    <property type="term" value="F:cysteine-type carboxypeptidase activity"/>
    <property type="evidence" value="ECO:0007669"/>
    <property type="project" value="UniProtKB-EC"/>
</dbReference>
<evidence type="ECO:0000256" key="9">
    <source>
        <dbReference type="ARBA" id="ARBA00023157"/>
    </source>
</evidence>
<feature type="chain" id="PRO_5036480288" description="cathepsin X" evidence="14">
    <location>
        <begin position="19"/>
        <end position="807"/>
    </location>
</feature>
<evidence type="ECO:0000256" key="7">
    <source>
        <dbReference type="ARBA" id="ARBA00022807"/>
    </source>
</evidence>
<evidence type="ECO:0000313" key="17">
    <source>
        <dbReference type="Proteomes" id="UP000005408"/>
    </source>
</evidence>
<feature type="signal peptide" evidence="14">
    <location>
        <begin position="1"/>
        <end position="18"/>
    </location>
</feature>
<protein>
    <recommendedName>
        <fullName evidence="3">cathepsin X</fullName>
        <ecNumber evidence="3">3.4.18.1</ecNumber>
    </recommendedName>
</protein>
<evidence type="ECO:0000256" key="11">
    <source>
        <dbReference type="PROSITE-ProRule" id="PRU00124"/>
    </source>
</evidence>
<evidence type="ECO:0000256" key="3">
    <source>
        <dbReference type="ARBA" id="ARBA00012516"/>
    </source>
</evidence>
<keyword evidence="8" id="KW-0865">Zymogen</keyword>
<evidence type="ECO:0000313" key="16">
    <source>
        <dbReference type="EnsemblMetazoa" id="G21833.2:cds"/>
    </source>
</evidence>
<dbReference type="InterPro" id="IPR002172">
    <property type="entry name" value="LDrepeatLR_classA_rpt"/>
</dbReference>
<dbReference type="InterPro" id="IPR025661">
    <property type="entry name" value="Pept_asp_AS"/>
</dbReference>
<dbReference type="Proteomes" id="UP000005408">
    <property type="component" value="Unassembled WGS sequence"/>
</dbReference>
<dbReference type="EC" id="3.4.18.1" evidence="3"/>
<sequence>MLFCFGLFALLLYNTVVANAVCSFTYSKREKIDVVSLDYQKKGYDKCEYLIKAPPDSNIIALNFTDLVGFQSIVSGTVSHAQRNQVGSDPEDLLPCLPPELTISDETQGHHGLVGSRICKSQNYQTPHVFHFKSNVLKIIYVWVEDEQSGFTLDINFHQSFNNCVFTCDGTRCLENKSLICDQVYHCKDKTDENNCPQSSVGTASTTVTRVVVIIVTITLMPVLAILICVASPCKSTRRMLRRWTNRDHGDVENRQLRPRSQVSEGGFGGAATSTSCVSASQEFSDPQEALLRERQTQKHSMQADMTISLPPQIPISQDGEEGYQQSQKTLKYLRKSDGYQHCFRPPPNRTVHDKESPPPYYSHSASAIDKVGHSPLKVGGSPNSRTTSSDMLSRSYSMSNSNHYYDPSVSRTNASNMRGNAPIHHELHTSSFEPPNYHTLYNTSDDKCSAILISINSNEFVVASIDSRVLCLFLLEILCKFNCWILMVSQLDSGEAMDAAKSVVVSICLLGAVLSQSNWVSLQEAKKLNSKACFKKMFPEEIRVGMSPRPHEYMDLSTLPESWDWRNINGTNYCSTTRNQHIPQYCGSCWGMGSTSALADRINIKRKGAWPSAYLSVQHVIDCGNAGSCEGGDDVGVWKYAHSHGIPDETCNNYQAKDQKCDTFNQCGTCVTFGKCFQLSNYTLWKVSDYGTVKGRDKMMAEIYKNGPISCGIDATEKLEAYQGGIYTEKKMLPEVNHIVSVAGWGVDPATKTEFWIVRNSWGDPWGEHGWLRIVTSAYNGGKGNDYNLAIESRCAYGDPIIPPGY</sequence>
<dbReference type="PROSITE" id="PS00640">
    <property type="entry name" value="THIOL_PROTEASE_ASN"/>
    <property type="match status" value="1"/>
</dbReference>
<keyword evidence="5 14" id="KW-0732">Signal</keyword>
<dbReference type="FunFam" id="3.90.70.10:FF:000060">
    <property type="entry name" value="Cathepsin Z"/>
    <property type="match status" value="1"/>
</dbReference>
<dbReference type="InterPro" id="IPR033157">
    <property type="entry name" value="CTSZ"/>
</dbReference>
<keyword evidence="13" id="KW-1133">Transmembrane helix</keyword>
<feature type="transmembrane region" description="Helical" evidence="13">
    <location>
        <begin position="211"/>
        <end position="234"/>
    </location>
</feature>
<keyword evidence="10" id="KW-0325">Glycoprotein</keyword>
<evidence type="ECO:0000256" key="6">
    <source>
        <dbReference type="ARBA" id="ARBA00022801"/>
    </source>
</evidence>
<evidence type="ECO:0000256" key="8">
    <source>
        <dbReference type="ARBA" id="ARBA00023145"/>
    </source>
</evidence>
<comment type="similarity">
    <text evidence="2">Belongs to the peptidase C1 family.</text>
</comment>
<keyword evidence="6" id="KW-0378">Hydrolase</keyword>
<evidence type="ECO:0000256" key="10">
    <source>
        <dbReference type="ARBA" id="ARBA00023180"/>
    </source>
</evidence>
<evidence type="ECO:0000259" key="15">
    <source>
        <dbReference type="SMART" id="SM00645"/>
    </source>
</evidence>
<evidence type="ECO:0000256" key="2">
    <source>
        <dbReference type="ARBA" id="ARBA00008455"/>
    </source>
</evidence>
<dbReference type="InterPro" id="IPR036055">
    <property type="entry name" value="LDL_receptor-like_sf"/>
</dbReference>
<dbReference type="SUPFAM" id="SSF54001">
    <property type="entry name" value="Cysteine proteinases"/>
    <property type="match status" value="1"/>
</dbReference>
<feature type="region of interest" description="Disordered" evidence="12">
    <location>
        <begin position="252"/>
        <end position="274"/>
    </location>
</feature>
<evidence type="ECO:0000256" key="12">
    <source>
        <dbReference type="SAM" id="MobiDB-lite"/>
    </source>
</evidence>
<evidence type="ECO:0000256" key="5">
    <source>
        <dbReference type="ARBA" id="ARBA00022729"/>
    </source>
</evidence>
<dbReference type="PANTHER" id="PTHR12411">
    <property type="entry name" value="CYSTEINE PROTEASE FAMILY C1-RELATED"/>
    <property type="match status" value="1"/>
</dbReference>
<keyword evidence="4" id="KW-0645">Protease</keyword>
<evidence type="ECO:0000256" key="4">
    <source>
        <dbReference type="ARBA" id="ARBA00022670"/>
    </source>
</evidence>
<keyword evidence="13" id="KW-0472">Membrane</keyword>
<feature type="disulfide bond" evidence="11">
    <location>
        <begin position="181"/>
        <end position="196"/>
    </location>
</feature>
<dbReference type="Pfam" id="PF00112">
    <property type="entry name" value="Peptidase_C1"/>
    <property type="match status" value="1"/>
</dbReference>
<keyword evidence="7" id="KW-0788">Thiol protease</keyword>
<dbReference type="GO" id="GO:0006508">
    <property type="term" value="P:proteolysis"/>
    <property type="evidence" value="ECO:0007669"/>
    <property type="project" value="UniProtKB-KW"/>
</dbReference>
<dbReference type="SMART" id="SM00192">
    <property type="entry name" value="LDLa"/>
    <property type="match status" value="1"/>
</dbReference>